<dbReference type="RefSeq" id="WP_221873465.1">
    <property type="nucleotide sequence ID" value="NZ_JACWFH010000012.1"/>
</dbReference>
<dbReference type="PROSITE" id="PS50850">
    <property type="entry name" value="MFS"/>
    <property type="match status" value="1"/>
</dbReference>
<dbReference type="PANTHER" id="PTHR23508:SF10">
    <property type="entry name" value="CARBOXYLIC ACID TRANSPORTER PROTEIN HOMOLOG"/>
    <property type="match status" value="1"/>
</dbReference>
<dbReference type="Proteomes" id="UP000769780">
    <property type="component" value="Unassembled WGS sequence"/>
</dbReference>
<feature type="transmembrane region" description="Helical" evidence="7">
    <location>
        <begin position="20"/>
        <end position="43"/>
    </location>
</feature>
<dbReference type="EMBL" id="JACWFH010000012">
    <property type="protein sequence ID" value="MBY0097238.1"/>
    <property type="molecule type" value="Genomic_DNA"/>
</dbReference>
<dbReference type="InterPro" id="IPR020846">
    <property type="entry name" value="MFS_dom"/>
</dbReference>
<proteinExistence type="predicted"/>
<evidence type="ECO:0000256" key="6">
    <source>
        <dbReference type="SAM" id="MobiDB-lite"/>
    </source>
</evidence>
<protein>
    <submittedName>
        <fullName evidence="9">Aromatic acid/H+ symport family MFS transporter</fullName>
    </submittedName>
</protein>
<organism evidence="9 10">
    <name type="scientific">Mesobacillus maritimus</name>
    <dbReference type="NCBI Taxonomy" id="1643336"/>
    <lineage>
        <taxon>Bacteria</taxon>
        <taxon>Bacillati</taxon>
        <taxon>Bacillota</taxon>
        <taxon>Bacilli</taxon>
        <taxon>Bacillales</taxon>
        <taxon>Bacillaceae</taxon>
        <taxon>Mesobacillus</taxon>
    </lineage>
</organism>
<accession>A0ABS7K4Y5</accession>
<dbReference type="PANTHER" id="PTHR23508">
    <property type="entry name" value="CARBOXYLIC ACID TRANSPORTER PROTEIN HOMOLOG"/>
    <property type="match status" value="1"/>
</dbReference>
<evidence type="ECO:0000256" key="3">
    <source>
        <dbReference type="ARBA" id="ARBA00022692"/>
    </source>
</evidence>
<dbReference type="Pfam" id="PF07690">
    <property type="entry name" value="MFS_1"/>
    <property type="match status" value="1"/>
</dbReference>
<name>A0ABS7K4Y5_9BACI</name>
<evidence type="ECO:0000256" key="4">
    <source>
        <dbReference type="ARBA" id="ARBA00022989"/>
    </source>
</evidence>
<evidence type="ECO:0000256" key="1">
    <source>
        <dbReference type="ARBA" id="ARBA00004651"/>
    </source>
</evidence>
<keyword evidence="4 7" id="KW-1133">Transmembrane helix</keyword>
<feature type="region of interest" description="Disordered" evidence="6">
    <location>
        <begin position="438"/>
        <end position="463"/>
    </location>
</feature>
<feature type="transmembrane region" description="Helical" evidence="7">
    <location>
        <begin position="176"/>
        <end position="195"/>
    </location>
</feature>
<evidence type="ECO:0000259" key="8">
    <source>
        <dbReference type="PROSITE" id="PS50850"/>
    </source>
</evidence>
<feature type="transmembrane region" description="Helical" evidence="7">
    <location>
        <begin position="111"/>
        <end position="133"/>
    </location>
</feature>
<feature type="transmembrane region" description="Helical" evidence="7">
    <location>
        <begin position="410"/>
        <end position="429"/>
    </location>
</feature>
<keyword evidence="10" id="KW-1185">Reference proteome</keyword>
<keyword evidence="2" id="KW-0813">Transport</keyword>
<feature type="domain" description="Major facilitator superfamily (MFS) profile" evidence="8">
    <location>
        <begin position="22"/>
        <end position="434"/>
    </location>
</feature>
<sequence>MRIVQTSQVIAESKFNKFHLVVFLWCFYAIAFDGYDIALYGIGLPMMVEDFQLTLVEAGAIGSYTLVGMMIGSFLLGSLADVIGRKRILAICMGIFSVFSLLAGFAPNALIFTIMRFIAALGMGGLMPAVIAVMTEYSPKKNRALIVASMYTGYSIGAILASLIGMYLMESLGWRFLYWIGIIPLFTLPFFLKFFPESMSFHILRNQGDKIAGILNKVNPKGKYQATDDFEYASVKERTKGFPAKKLFSDNRAVSTLAFWAVVLSCLLMIYGLNTWLPKIMQSSGYGISSSLSFSLVLGVGQIGGSLLGGYLVERLGHRKVLMFMFLIGAICFVSLSVTTHALLLYVLIAIGGACTGGTQNLVNPYISEFYPREIRTTGLSVTVGIGRIGAIMAPLIIGLLLATNLEPQQAFMAFAIPSIIGGLALMLVQEKHGSFDRVGTEGQAPSPGKGIMNYSERAGGSL</sequence>
<dbReference type="InterPro" id="IPR011701">
    <property type="entry name" value="MFS"/>
</dbReference>
<evidence type="ECO:0000256" key="5">
    <source>
        <dbReference type="ARBA" id="ARBA00023136"/>
    </source>
</evidence>
<comment type="caution">
    <text evidence="9">The sequence shown here is derived from an EMBL/GenBank/DDBJ whole genome shotgun (WGS) entry which is preliminary data.</text>
</comment>
<feature type="transmembrane region" description="Helical" evidence="7">
    <location>
        <begin position="145"/>
        <end position="164"/>
    </location>
</feature>
<feature type="transmembrane region" description="Helical" evidence="7">
    <location>
        <begin position="253"/>
        <end position="273"/>
    </location>
</feature>
<dbReference type="Gene3D" id="1.20.1250.20">
    <property type="entry name" value="MFS general substrate transporter like domains"/>
    <property type="match status" value="1"/>
</dbReference>
<feature type="transmembrane region" description="Helical" evidence="7">
    <location>
        <begin position="55"/>
        <end position="76"/>
    </location>
</feature>
<dbReference type="InterPro" id="IPR036259">
    <property type="entry name" value="MFS_trans_sf"/>
</dbReference>
<feature type="transmembrane region" description="Helical" evidence="7">
    <location>
        <begin position="293"/>
        <end position="313"/>
    </location>
</feature>
<dbReference type="SUPFAM" id="SSF103473">
    <property type="entry name" value="MFS general substrate transporter"/>
    <property type="match status" value="1"/>
</dbReference>
<gene>
    <name evidence="9" type="ORF">H0185_10580</name>
</gene>
<keyword evidence="5 7" id="KW-0472">Membrane</keyword>
<feature type="transmembrane region" description="Helical" evidence="7">
    <location>
        <begin position="344"/>
        <end position="367"/>
    </location>
</feature>
<evidence type="ECO:0000256" key="7">
    <source>
        <dbReference type="SAM" id="Phobius"/>
    </source>
</evidence>
<feature type="transmembrane region" description="Helical" evidence="7">
    <location>
        <begin position="88"/>
        <end position="105"/>
    </location>
</feature>
<feature type="transmembrane region" description="Helical" evidence="7">
    <location>
        <begin position="379"/>
        <end position="404"/>
    </location>
</feature>
<evidence type="ECO:0000313" key="9">
    <source>
        <dbReference type="EMBL" id="MBY0097238.1"/>
    </source>
</evidence>
<comment type="subcellular location">
    <subcellularLocation>
        <location evidence="1">Cell membrane</location>
        <topology evidence="1">Multi-pass membrane protein</topology>
    </subcellularLocation>
</comment>
<feature type="transmembrane region" description="Helical" evidence="7">
    <location>
        <begin position="320"/>
        <end position="338"/>
    </location>
</feature>
<dbReference type="PROSITE" id="PS00217">
    <property type="entry name" value="SUGAR_TRANSPORT_2"/>
    <property type="match status" value="1"/>
</dbReference>
<reference evidence="9 10" key="1">
    <citation type="submission" date="2020-07" db="EMBL/GenBank/DDBJ databases">
        <title>Fungal Genomes of the International Space Station.</title>
        <authorList>
            <person name="Seuylemezian A."/>
            <person name="Singh N.K."/>
            <person name="Wood J."/>
            <person name="Venkateswaran K."/>
        </authorList>
    </citation>
    <scope>NUCLEOTIDE SEQUENCE [LARGE SCALE GENOMIC DNA]</scope>
    <source>
        <strain evidence="9 10">PL-B2</strain>
    </source>
</reference>
<evidence type="ECO:0000256" key="2">
    <source>
        <dbReference type="ARBA" id="ARBA00022448"/>
    </source>
</evidence>
<keyword evidence="3 7" id="KW-0812">Transmembrane</keyword>
<evidence type="ECO:0000313" key="10">
    <source>
        <dbReference type="Proteomes" id="UP000769780"/>
    </source>
</evidence>
<dbReference type="InterPro" id="IPR005829">
    <property type="entry name" value="Sugar_transporter_CS"/>
</dbReference>
<dbReference type="CDD" id="cd17365">
    <property type="entry name" value="MFS_PcaK_like"/>
    <property type="match status" value="1"/>
</dbReference>